<dbReference type="EMBL" id="BK014833">
    <property type="protein sequence ID" value="DAD77762.1"/>
    <property type="molecule type" value="Genomic_DNA"/>
</dbReference>
<keyword evidence="1" id="KW-0812">Transmembrane</keyword>
<protein>
    <submittedName>
        <fullName evidence="2">Uncharacterized protein</fullName>
    </submittedName>
</protein>
<feature type="transmembrane region" description="Helical" evidence="1">
    <location>
        <begin position="6"/>
        <end position="29"/>
    </location>
</feature>
<accession>A0A8S5M6B3</accession>
<keyword evidence="1" id="KW-0472">Membrane</keyword>
<name>A0A8S5M6B3_9CAUD</name>
<organism evidence="2">
    <name type="scientific">Myoviridae sp. ctCL221</name>
    <dbReference type="NCBI Taxonomy" id="2826630"/>
    <lineage>
        <taxon>Viruses</taxon>
        <taxon>Duplodnaviria</taxon>
        <taxon>Heunggongvirae</taxon>
        <taxon>Uroviricota</taxon>
        <taxon>Caudoviricetes</taxon>
    </lineage>
</organism>
<proteinExistence type="predicted"/>
<reference evidence="2" key="1">
    <citation type="journal article" date="2021" name="Proc. Natl. Acad. Sci. U.S.A.">
        <title>A Catalog of Tens of Thousands of Viruses from Human Metagenomes Reveals Hidden Associations with Chronic Diseases.</title>
        <authorList>
            <person name="Tisza M.J."/>
            <person name="Buck C.B."/>
        </authorList>
    </citation>
    <scope>NUCLEOTIDE SEQUENCE</scope>
    <source>
        <strain evidence="2">CtCL221</strain>
    </source>
</reference>
<evidence type="ECO:0000256" key="1">
    <source>
        <dbReference type="SAM" id="Phobius"/>
    </source>
</evidence>
<sequence>MLKIMLLIILSPLAILCGIFSIAIIYAILNKIIEIITDRVKTIINLTNNRDDNQC</sequence>
<keyword evidence="1" id="KW-1133">Transmembrane helix</keyword>
<evidence type="ECO:0000313" key="2">
    <source>
        <dbReference type="EMBL" id="DAD77762.1"/>
    </source>
</evidence>